<dbReference type="Proteomes" id="UP001290861">
    <property type="component" value="Unassembled WGS sequence"/>
</dbReference>
<organism evidence="1 2">
    <name type="scientific">Pontiella agarivorans</name>
    <dbReference type="NCBI Taxonomy" id="3038953"/>
    <lineage>
        <taxon>Bacteria</taxon>
        <taxon>Pseudomonadati</taxon>
        <taxon>Kiritimatiellota</taxon>
        <taxon>Kiritimatiellia</taxon>
        <taxon>Kiritimatiellales</taxon>
        <taxon>Pontiellaceae</taxon>
        <taxon>Pontiella</taxon>
    </lineage>
</organism>
<reference evidence="1 2" key="1">
    <citation type="journal article" date="2024" name="Appl. Environ. Microbiol.">
        <title>Pontiella agarivorans sp. nov., a novel marine anaerobic bacterium capable of degrading macroalgal polysaccharides and fixing nitrogen.</title>
        <authorList>
            <person name="Liu N."/>
            <person name="Kivenson V."/>
            <person name="Peng X."/>
            <person name="Cui Z."/>
            <person name="Lankiewicz T.S."/>
            <person name="Gosselin K.M."/>
            <person name="English C.J."/>
            <person name="Blair E.M."/>
            <person name="O'Malley M.A."/>
            <person name="Valentine D.L."/>
        </authorList>
    </citation>
    <scope>NUCLEOTIDE SEQUENCE [LARGE SCALE GENOMIC DNA]</scope>
    <source>
        <strain evidence="1 2">NLcol2</strain>
    </source>
</reference>
<dbReference type="EMBL" id="JARVCO010000002">
    <property type="protein sequence ID" value="MDZ8117114.1"/>
    <property type="molecule type" value="Genomic_DNA"/>
</dbReference>
<evidence type="ECO:0000313" key="1">
    <source>
        <dbReference type="EMBL" id="MDZ8117114.1"/>
    </source>
</evidence>
<keyword evidence="2" id="KW-1185">Reference proteome</keyword>
<dbReference type="RefSeq" id="WP_322606919.1">
    <property type="nucleotide sequence ID" value="NZ_JARVCO010000002.1"/>
</dbReference>
<name>A0ABU5MSD6_9BACT</name>
<evidence type="ECO:0000313" key="2">
    <source>
        <dbReference type="Proteomes" id="UP001290861"/>
    </source>
</evidence>
<sequence>MSMLDVAKYLSYSRSIDNSKDRERVFSLKQVNSGHLFSCLYSTGRHWCFGREQAESEQFPTFGKGA</sequence>
<proteinExistence type="predicted"/>
<accession>A0ABU5MSD6</accession>
<protein>
    <submittedName>
        <fullName evidence="1">Uncharacterized protein</fullName>
    </submittedName>
</protein>
<comment type="caution">
    <text evidence="1">The sequence shown here is derived from an EMBL/GenBank/DDBJ whole genome shotgun (WGS) entry which is preliminary data.</text>
</comment>
<gene>
    <name evidence="1" type="ORF">P9H32_00615</name>
</gene>